<proteinExistence type="inferred from homology"/>
<keyword evidence="8" id="KW-0732">Signal</keyword>
<evidence type="ECO:0000256" key="2">
    <source>
        <dbReference type="ARBA" id="ARBA00022448"/>
    </source>
</evidence>
<feature type="domain" description="TonB-dependent receptor plug" evidence="9">
    <location>
        <begin position="144"/>
        <end position="222"/>
    </location>
</feature>
<sequence length="791" mass="91940">MKIKLSILFICLAMSIFSQEKVDISFIDASLLTVLKKAETSFGVKFSFNAEVIEKKTFSFKKRNCLLIHLITEIERQTPLVFNQINERYYYITINKNHIPIDYNLLNEVLVTSYVTSAINKKKNSSISINPQQLGPLPGLTEPDVLESLKIIPGVQSPNETASGIYIRGGTPNQNLVLWDGIKMYSYGHFFGMLSAFNPYTTKEIILSKSGTEARYGNRISGVIDIKTKENIPEKITGNFGFNMTHADAFLNIPFSDKTSVSVSARRSISDLIKTFTFNKLFARVFSTFDSNQKDNNIIDKEIKFNRVNQLDFYDYTTKFVYKPSENESFHLSFLHTGNKMYNDLVVPEYEDHYNDKLNIKNTGVSVNWKKISNEKTTHNVKGYYSNYNLAYKGAYSYLDKYLDLVSSKDNAINDFGFTYNLNYSFNKQSDLFLGYDFSSTKAKYELDYSYAIEGENKYSSNEKDTGTNNTHSVFGEYQYDDNDWNINTGVRFNYFSKIDKFVLEPRLYFEKKLHKNFNFKASFEQKHQALIQLIEFQTSSLGFDLENEIWTQVNNDNIPLQKSLQTSYGIIFNQKNWTINIESYYKMVSGMTSLTSGYNDQTDDFSNGKGKVFGVDLLISKHFNNYKTWINYSYTKNRFKFLDLENIYFPANHDITHYFSWSQAYKLKNYEFSLGWIYRTGNPYTAVKEFNTDSDGNPYIDLDSDNINAHRLPNYHRLDASMSYSFNFSQKWKGKLGFSILNIYNQKNIFNRYYTAIPVRNLNNEIEYQLKQVDKYSLGITPNIVFRVSF</sequence>
<evidence type="ECO:0000313" key="10">
    <source>
        <dbReference type="EMBL" id="TDQ27547.1"/>
    </source>
</evidence>
<dbReference type="PROSITE" id="PS52016">
    <property type="entry name" value="TONB_DEPENDENT_REC_3"/>
    <property type="match status" value="1"/>
</dbReference>
<dbReference type="AlphaFoldDB" id="A0A4R6TCZ5"/>
<comment type="subcellular location">
    <subcellularLocation>
        <location evidence="1 7">Cell outer membrane</location>
        <topology evidence="1 7">Multi-pass membrane protein</topology>
    </subcellularLocation>
</comment>
<dbReference type="SUPFAM" id="SSF56935">
    <property type="entry name" value="Porins"/>
    <property type="match status" value="1"/>
</dbReference>
<feature type="chain" id="PRO_5020651753" evidence="8">
    <location>
        <begin position="21"/>
        <end position="791"/>
    </location>
</feature>
<keyword evidence="2 7" id="KW-0813">Transport</keyword>
<evidence type="ECO:0000256" key="6">
    <source>
        <dbReference type="ARBA" id="ARBA00023237"/>
    </source>
</evidence>
<dbReference type="InterPro" id="IPR039426">
    <property type="entry name" value="TonB-dep_rcpt-like"/>
</dbReference>
<keyword evidence="5 7" id="KW-0472">Membrane</keyword>
<evidence type="ECO:0000256" key="4">
    <source>
        <dbReference type="ARBA" id="ARBA00022692"/>
    </source>
</evidence>
<keyword evidence="3 7" id="KW-1134">Transmembrane beta strand</keyword>
<evidence type="ECO:0000256" key="8">
    <source>
        <dbReference type="SAM" id="SignalP"/>
    </source>
</evidence>
<dbReference type="InterPro" id="IPR036942">
    <property type="entry name" value="Beta-barrel_TonB_sf"/>
</dbReference>
<gene>
    <name evidence="10" type="ORF">DFQ07_1398</name>
</gene>
<dbReference type="Proteomes" id="UP000295390">
    <property type="component" value="Unassembled WGS sequence"/>
</dbReference>
<evidence type="ECO:0000259" key="9">
    <source>
        <dbReference type="Pfam" id="PF07715"/>
    </source>
</evidence>
<dbReference type="GO" id="GO:0009279">
    <property type="term" value="C:cell outer membrane"/>
    <property type="evidence" value="ECO:0007669"/>
    <property type="project" value="UniProtKB-SubCell"/>
</dbReference>
<dbReference type="InterPro" id="IPR012910">
    <property type="entry name" value="Plug_dom"/>
</dbReference>
<evidence type="ECO:0000256" key="7">
    <source>
        <dbReference type="PROSITE-ProRule" id="PRU01360"/>
    </source>
</evidence>
<keyword evidence="10" id="KW-0675">Receptor</keyword>
<dbReference type="Gene3D" id="2.40.170.20">
    <property type="entry name" value="TonB-dependent receptor, beta-barrel domain"/>
    <property type="match status" value="1"/>
</dbReference>
<dbReference type="Gene3D" id="2.170.130.10">
    <property type="entry name" value="TonB-dependent receptor, plug domain"/>
    <property type="match status" value="1"/>
</dbReference>
<name>A0A4R6TCZ5_9FLAO</name>
<keyword evidence="11" id="KW-1185">Reference proteome</keyword>
<comment type="similarity">
    <text evidence="7">Belongs to the TonB-dependent receptor family.</text>
</comment>
<evidence type="ECO:0000256" key="5">
    <source>
        <dbReference type="ARBA" id="ARBA00023136"/>
    </source>
</evidence>
<dbReference type="OrthoDB" id="9803050at2"/>
<organism evidence="10 11">
    <name type="scientific">Tenacibaculum caenipelagi</name>
    <dbReference type="NCBI Taxonomy" id="1325435"/>
    <lineage>
        <taxon>Bacteria</taxon>
        <taxon>Pseudomonadati</taxon>
        <taxon>Bacteroidota</taxon>
        <taxon>Flavobacteriia</taxon>
        <taxon>Flavobacteriales</taxon>
        <taxon>Flavobacteriaceae</taxon>
        <taxon>Tenacibaculum</taxon>
    </lineage>
</organism>
<comment type="caution">
    <text evidence="10">The sequence shown here is derived from an EMBL/GenBank/DDBJ whole genome shotgun (WGS) entry which is preliminary data.</text>
</comment>
<reference evidence="10 11" key="1">
    <citation type="submission" date="2019-03" db="EMBL/GenBank/DDBJ databases">
        <title>Genomic Encyclopedia of Type Strains, Phase III (KMG-III): the genomes of soil and plant-associated and newly described type strains.</title>
        <authorList>
            <person name="Whitman W."/>
        </authorList>
    </citation>
    <scope>NUCLEOTIDE SEQUENCE [LARGE SCALE GENOMIC DNA]</scope>
    <source>
        <strain evidence="10 11">CECT 8283</strain>
    </source>
</reference>
<evidence type="ECO:0000313" key="11">
    <source>
        <dbReference type="Proteomes" id="UP000295390"/>
    </source>
</evidence>
<dbReference type="EMBL" id="SNYH01000003">
    <property type="protein sequence ID" value="TDQ27547.1"/>
    <property type="molecule type" value="Genomic_DNA"/>
</dbReference>
<accession>A0A4R6TCZ5</accession>
<keyword evidence="4 7" id="KW-0812">Transmembrane</keyword>
<evidence type="ECO:0000256" key="1">
    <source>
        <dbReference type="ARBA" id="ARBA00004571"/>
    </source>
</evidence>
<protein>
    <submittedName>
        <fullName evidence="10">Outer membrane receptor protein involved in Fe transport</fullName>
    </submittedName>
</protein>
<dbReference type="RefSeq" id="WP_133535542.1">
    <property type="nucleotide sequence ID" value="NZ_SNYH01000003.1"/>
</dbReference>
<evidence type="ECO:0000256" key="3">
    <source>
        <dbReference type="ARBA" id="ARBA00022452"/>
    </source>
</evidence>
<keyword evidence="6 7" id="KW-0998">Cell outer membrane</keyword>
<dbReference type="InterPro" id="IPR037066">
    <property type="entry name" value="Plug_dom_sf"/>
</dbReference>
<dbReference type="Pfam" id="PF07715">
    <property type="entry name" value="Plug"/>
    <property type="match status" value="1"/>
</dbReference>
<feature type="signal peptide" evidence="8">
    <location>
        <begin position="1"/>
        <end position="20"/>
    </location>
</feature>